<dbReference type="PROSITE" id="PS50995">
    <property type="entry name" value="HTH_MARR_2"/>
    <property type="match status" value="1"/>
</dbReference>
<dbReference type="PRINTS" id="PR00598">
    <property type="entry name" value="HTHMARR"/>
</dbReference>
<keyword evidence="1" id="KW-0805">Transcription regulation</keyword>
<dbReference type="RefSeq" id="WP_339966408.1">
    <property type="nucleotide sequence ID" value="NZ_JBBHJY010000003.1"/>
</dbReference>
<sequence>MDENPGKTENPGKDENIAMLMAQVSRLMRRTFDEKARLLGMTRPQWQVVSILSVNEGINQGGLAELLEVEPITLGRMVDRLQDAALVERRPDPADRRAWRLFLTDKAQELLVQLRPLALDTIDAAQEGLSQAERDGLITAMQVMRSNLSRKA</sequence>
<name>A0ABU8S7T9_9SPHN</name>
<dbReference type="PANTHER" id="PTHR33164:SF64">
    <property type="entry name" value="TRANSCRIPTIONAL REGULATOR SLYA"/>
    <property type="match status" value="1"/>
</dbReference>
<dbReference type="InterPro" id="IPR036390">
    <property type="entry name" value="WH_DNA-bd_sf"/>
</dbReference>
<keyword evidence="2" id="KW-0238">DNA-binding</keyword>
<reference evidence="5 6" key="1">
    <citation type="submission" date="2024-03" db="EMBL/GenBank/DDBJ databases">
        <authorList>
            <person name="Jo J.-H."/>
        </authorList>
    </citation>
    <scope>NUCLEOTIDE SEQUENCE [LARGE SCALE GENOMIC DNA]</scope>
    <source>
        <strain evidence="5 6">AS3R-12</strain>
    </source>
</reference>
<dbReference type="InterPro" id="IPR039422">
    <property type="entry name" value="MarR/SlyA-like"/>
</dbReference>
<proteinExistence type="predicted"/>
<dbReference type="InterPro" id="IPR000835">
    <property type="entry name" value="HTH_MarR-typ"/>
</dbReference>
<evidence type="ECO:0000256" key="2">
    <source>
        <dbReference type="ARBA" id="ARBA00023125"/>
    </source>
</evidence>
<keyword evidence="6" id="KW-1185">Reference proteome</keyword>
<gene>
    <name evidence="5" type="ORF">WG900_08825</name>
</gene>
<evidence type="ECO:0000313" key="6">
    <source>
        <dbReference type="Proteomes" id="UP001379235"/>
    </source>
</evidence>
<accession>A0ABU8S7T9</accession>
<evidence type="ECO:0000313" key="5">
    <source>
        <dbReference type="EMBL" id="MEJ6010024.1"/>
    </source>
</evidence>
<keyword evidence="3" id="KW-0804">Transcription</keyword>
<dbReference type="Proteomes" id="UP001379235">
    <property type="component" value="Unassembled WGS sequence"/>
</dbReference>
<organism evidence="5 6">
    <name type="scientific">Novosphingobium aquae</name>
    <dbReference type="NCBI Taxonomy" id="3133435"/>
    <lineage>
        <taxon>Bacteria</taxon>
        <taxon>Pseudomonadati</taxon>
        <taxon>Pseudomonadota</taxon>
        <taxon>Alphaproteobacteria</taxon>
        <taxon>Sphingomonadales</taxon>
        <taxon>Sphingomonadaceae</taxon>
        <taxon>Novosphingobium</taxon>
    </lineage>
</organism>
<comment type="caution">
    <text evidence="5">The sequence shown here is derived from an EMBL/GenBank/DDBJ whole genome shotgun (WGS) entry which is preliminary data.</text>
</comment>
<dbReference type="InterPro" id="IPR036388">
    <property type="entry name" value="WH-like_DNA-bd_sf"/>
</dbReference>
<evidence type="ECO:0000256" key="3">
    <source>
        <dbReference type="ARBA" id="ARBA00023163"/>
    </source>
</evidence>
<evidence type="ECO:0000259" key="4">
    <source>
        <dbReference type="PROSITE" id="PS50995"/>
    </source>
</evidence>
<dbReference type="SMART" id="SM00347">
    <property type="entry name" value="HTH_MARR"/>
    <property type="match status" value="1"/>
</dbReference>
<feature type="domain" description="HTH marR-type" evidence="4">
    <location>
        <begin position="14"/>
        <end position="146"/>
    </location>
</feature>
<dbReference type="EMBL" id="JBBHJY010000003">
    <property type="protein sequence ID" value="MEJ6010024.1"/>
    <property type="molecule type" value="Genomic_DNA"/>
</dbReference>
<dbReference type="PANTHER" id="PTHR33164">
    <property type="entry name" value="TRANSCRIPTIONAL REGULATOR, MARR FAMILY"/>
    <property type="match status" value="1"/>
</dbReference>
<dbReference type="Gene3D" id="1.10.10.10">
    <property type="entry name" value="Winged helix-like DNA-binding domain superfamily/Winged helix DNA-binding domain"/>
    <property type="match status" value="1"/>
</dbReference>
<evidence type="ECO:0000256" key="1">
    <source>
        <dbReference type="ARBA" id="ARBA00023015"/>
    </source>
</evidence>
<protein>
    <submittedName>
        <fullName evidence="5">MarR family transcriptional regulator</fullName>
    </submittedName>
</protein>
<dbReference type="Pfam" id="PF01047">
    <property type="entry name" value="MarR"/>
    <property type="match status" value="1"/>
</dbReference>
<dbReference type="SUPFAM" id="SSF46785">
    <property type="entry name" value="Winged helix' DNA-binding domain"/>
    <property type="match status" value="1"/>
</dbReference>